<accession>A0A0J8U942</accession>
<proteinExistence type="predicted"/>
<reference evidence="1 2" key="1">
    <citation type="submission" date="2015-06" db="EMBL/GenBank/DDBJ databases">
        <title>Genome sequence of Mycobacterium conceptionense strain MLE.</title>
        <authorList>
            <person name="Greninger A.L."/>
            <person name="Cunningham G."/>
            <person name="Chiu C.Y."/>
            <person name="Miller S."/>
        </authorList>
    </citation>
    <scope>NUCLEOTIDE SEQUENCE [LARGE SCALE GENOMIC DNA]</scope>
    <source>
        <strain evidence="1 2">MLE</strain>
    </source>
</reference>
<protein>
    <recommendedName>
        <fullName evidence="3">KOW domain-containing protein</fullName>
    </recommendedName>
</protein>
<dbReference type="EMBL" id="LFOD01000012">
    <property type="protein sequence ID" value="KMV17527.1"/>
    <property type="molecule type" value="Genomic_DNA"/>
</dbReference>
<dbReference type="RefSeq" id="WP_048895873.1">
    <property type="nucleotide sequence ID" value="NZ_LFOD01000012.1"/>
</dbReference>
<evidence type="ECO:0000313" key="1">
    <source>
        <dbReference type="EMBL" id="KMV17527.1"/>
    </source>
</evidence>
<comment type="caution">
    <text evidence="1">The sequence shown here is derived from an EMBL/GenBank/DDBJ whole genome shotgun (WGS) entry which is preliminary data.</text>
</comment>
<sequence>MTATAVRLNQGQPVRVHVRGHDHEGEVVSATRSRATVRYVNQFGEERITKLPIGEVVVR</sequence>
<dbReference type="PATRIC" id="fig|451644.5.peg.3017"/>
<gene>
    <name evidence="1" type="ORF">ACT17_14610</name>
</gene>
<evidence type="ECO:0008006" key="3">
    <source>
        <dbReference type="Google" id="ProtNLM"/>
    </source>
</evidence>
<dbReference type="AlphaFoldDB" id="A0A0J8U942"/>
<dbReference type="Proteomes" id="UP000037594">
    <property type="component" value="Unassembled WGS sequence"/>
</dbReference>
<organism evidence="1 2">
    <name type="scientific">Mycolicibacterium conceptionense</name>
    <dbReference type="NCBI Taxonomy" id="451644"/>
    <lineage>
        <taxon>Bacteria</taxon>
        <taxon>Bacillati</taxon>
        <taxon>Actinomycetota</taxon>
        <taxon>Actinomycetes</taxon>
        <taxon>Mycobacteriales</taxon>
        <taxon>Mycobacteriaceae</taxon>
        <taxon>Mycolicibacterium</taxon>
    </lineage>
</organism>
<dbReference type="OrthoDB" id="9964795at2"/>
<name>A0A0J8U942_9MYCO</name>
<evidence type="ECO:0000313" key="2">
    <source>
        <dbReference type="Proteomes" id="UP000037594"/>
    </source>
</evidence>